<dbReference type="InterPro" id="IPR050301">
    <property type="entry name" value="NTE"/>
</dbReference>
<keyword evidence="3 4" id="KW-0443">Lipid metabolism</keyword>
<dbReference type="Pfam" id="PF01734">
    <property type="entry name" value="Patatin"/>
    <property type="match status" value="1"/>
</dbReference>
<evidence type="ECO:0000313" key="6">
    <source>
        <dbReference type="EMBL" id="CDR31108.1"/>
    </source>
</evidence>
<keyword evidence="2 4" id="KW-0442">Lipid degradation</keyword>
<feature type="short sequence motif" description="GXGXXG" evidence="4">
    <location>
        <begin position="14"/>
        <end position="19"/>
    </location>
</feature>
<evidence type="ECO:0000259" key="5">
    <source>
        <dbReference type="PROSITE" id="PS51635"/>
    </source>
</evidence>
<evidence type="ECO:0000256" key="1">
    <source>
        <dbReference type="ARBA" id="ARBA00022801"/>
    </source>
</evidence>
<dbReference type="Proteomes" id="UP000032434">
    <property type="component" value="Chromosome 1"/>
</dbReference>
<reference evidence="7" key="1">
    <citation type="submission" date="2014-05" db="EMBL/GenBank/DDBJ databases">
        <authorList>
            <person name="Kube M."/>
        </authorList>
    </citation>
    <scope>NUCLEOTIDE SEQUENCE [LARGE SCALE GENOMIC DNA]</scope>
</reference>
<dbReference type="InterPro" id="IPR016035">
    <property type="entry name" value="Acyl_Trfase/lysoPLipase"/>
</dbReference>
<dbReference type="AlphaFoldDB" id="A0A061AB81"/>
<sequence>MKKDKVKVGLMLGGGGAKGAYQLGVIKALEEAQLIKYIKAISGTSIGAINTLLLMSKRKHEDISKIWELIDKDNVFGTKGTLLSKDNRMYSLKPLSETLIKEISLKSIQKSKFKGFATTSKMYHKVSILHQIKTDTMEKRVFNLNEFSDPYIAVMASASFPVVFGPTQIGDDHYVDGGLLDNYPIQPLIDAGCNLILAVALDDRFNPNIYDNTNVNIINFTAQTAFEKNILKDLMDVMKFDHNFKSEKEEIGYVVGKIMIKKMYEERYLTPFMGMNFWYKRPNFKVLSLSPEDELYLKRLSVHKKRKKLILKEPPKGDNL</sequence>
<evidence type="ECO:0000256" key="4">
    <source>
        <dbReference type="PROSITE-ProRule" id="PRU01161"/>
    </source>
</evidence>
<feature type="short sequence motif" description="DGA/G" evidence="4">
    <location>
        <begin position="176"/>
        <end position="178"/>
    </location>
</feature>
<dbReference type="CDD" id="cd07209">
    <property type="entry name" value="Pat_hypo_Ecoli_Z1214_like"/>
    <property type="match status" value="1"/>
</dbReference>
<dbReference type="OrthoDB" id="9770965at2"/>
<dbReference type="PATRIC" id="fig|35623.3.peg.1035"/>
<dbReference type="GO" id="GO:0016787">
    <property type="term" value="F:hydrolase activity"/>
    <property type="evidence" value="ECO:0007669"/>
    <property type="project" value="UniProtKB-UniRule"/>
</dbReference>
<name>A0A061AB81_9MOLU</name>
<evidence type="ECO:0000256" key="3">
    <source>
        <dbReference type="ARBA" id="ARBA00023098"/>
    </source>
</evidence>
<dbReference type="GO" id="GO:0016042">
    <property type="term" value="P:lipid catabolic process"/>
    <property type="evidence" value="ECO:0007669"/>
    <property type="project" value="UniProtKB-UniRule"/>
</dbReference>
<feature type="domain" description="PNPLA" evidence="5">
    <location>
        <begin position="10"/>
        <end position="189"/>
    </location>
</feature>
<keyword evidence="1 4" id="KW-0378">Hydrolase</keyword>
<dbReference type="EMBL" id="LK028559">
    <property type="protein sequence ID" value="CDR31108.1"/>
    <property type="molecule type" value="Genomic_DNA"/>
</dbReference>
<feature type="active site" description="Proton acceptor" evidence="4">
    <location>
        <position position="176"/>
    </location>
</feature>
<feature type="active site" description="Nucleophile" evidence="4">
    <location>
        <position position="45"/>
    </location>
</feature>
<dbReference type="HOGENOM" id="CLU_846290_0_0_14"/>
<dbReference type="Gene3D" id="3.40.1090.10">
    <property type="entry name" value="Cytosolic phospholipase A2 catalytic domain"/>
    <property type="match status" value="2"/>
</dbReference>
<dbReference type="FunCoup" id="A0A061AB81">
    <property type="interactions" value="25"/>
</dbReference>
<proteinExistence type="predicted"/>
<dbReference type="RefSeq" id="WP_045749560.1">
    <property type="nucleotide sequence ID" value="NZ_FUZK01000001.1"/>
</dbReference>
<dbReference type="PANTHER" id="PTHR14226:SF29">
    <property type="entry name" value="NEUROPATHY TARGET ESTERASE SWS"/>
    <property type="match status" value="1"/>
</dbReference>
<dbReference type="PANTHER" id="PTHR14226">
    <property type="entry name" value="NEUROPATHY TARGET ESTERASE/SWISS CHEESE D.MELANOGASTER"/>
    <property type="match status" value="1"/>
</dbReference>
<feature type="short sequence motif" description="GXSXG" evidence="4">
    <location>
        <begin position="43"/>
        <end position="47"/>
    </location>
</feature>
<dbReference type="InParanoid" id="A0A061AB81"/>
<dbReference type="InterPro" id="IPR002641">
    <property type="entry name" value="PNPLA_dom"/>
</dbReference>
<dbReference type="SUPFAM" id="SSF52151">
    <property type="entry name" value="FabD/lysophospholipase-like"/>
    <property type="match status" value="1"/>
</dbReference>
<accession>A0A061AB81</accession>
<dbReference type="KEGG" id="aoc:Aocu_10350"/>
<dbReference type="STRING" id="35623.Aocu_10350"/>
<organism evidence="6 7">
    <name type="scientific">Acholeplasma oculi</name>
    <dbReference type="NCBI Taxonomy" id="35623"/>
    <lineage>
        <taxon>Bacteria</taxon>
        <taxon>Bacillati</taxon>
        <taxon>Mycoplasmatota</taxon>
        <taxon>Mollicutes</taxon>
        <taxon>Acholeplasmatales</taxon>
        <taxon>Acholeplasmataceae</taxon>
        <taxon>Acholeplasma</taxon>
    </lineage>
</organism>
<evidence type="ECO:0000256" key="2">
    <source>
        <dbReference type="ARBA" id="ARBA00022963"/>
    </source>
</evidence>
<gene>
    <name evidence="6" type="ORF">Aocu_10350</name>
</gene>
<keyword evidence="7" id="KW-1185">Reference proteome</keyword>
<dbReference type="PROSITE" id="PS51635">
    <property type="entry name" value="PNPLA"/>
    <property type="match status" value="1"/>
</dbReference>
<evidence type="ECO:0000313" key="7">
    <source>
        <dbReference type="Proteomes" id="UP000032434"/>
    </source>
</evidence>
<protein>
    <submittedName>
        <fullName evidence="6">Patatin/Phospholipase A2-related protein</fullName>
    </submittedName>
</protein>